<comment type="caution">
    <text evidence="5">The sequence shown here is derived from an EMBL/GenBank/DDBJ whole genome shotgun (WGS) entry which is preliminary data.</text>
</comment>
<dbReference type="PIRSF" id="PIRSF000615">
    <property type="entry name" value="TyrPK_CSF1-R"/>
    <property type="match status" value="1"/>
</dbReference>
<dbReference type="PANTHER" id="PTHR24416:SF600">
    <property type="entry name" value="PDGF- AND VEGF-RECEPTOR RELATED, ISOFORM J"/>
    <property type="match status" value="1"/>
</dbReference>
<dbReference type="PROSITE" id="PS50011">
    <property type="entry name" value="PROTEIN_KINASE_DOM"/>
    <property type="match status" value="1"/>
</dbReference>
<dbReference type="GO" id="GO:0043235">
    <property type="term" value="C:receptor complex"/>
    <property type="evidence" value="ECO:0007669"/>
    <property type="project" value="TreeGrafter"/>
</dbReference>
<dbReference type="InterPro" id="IPR050122">
    <property type="entry name" value="RTK"/>
</dbReference>
<organism evidence="5 6">
    <name type="scientific">Allacma fusca</name>
    <dbReference type="NCBI Taxonomy" id="39272"/>
    <lineage>
        <taxon>Eukaryota</taxon>
        <taxon>Metazoa</taxon>
        <taxon>Ecdysozoa</taxon>
        <taxon>Arthropoda</taxon>
        <taxon>Hexapoda</taxon>
        <taxon>Collembola</taxon>
        <taxon>Symphypleona</taxon>
        <taxon>Sminthuridae</taxon>
        <taxon>Allacma</taxon>
    </lineage>
</organism>
<dbReference type="GO" id="GO:0005524">
    <property type="term" value="F:ATP binding"/>
    <property type="evidence" value="ECO:0007669"/>
    <property type="project" value="UniProtKB-UniRule"/>
</dbReference>
<dbReference type="AlphaFoldDB" id="A0A8J2NXU1"/>
<dbReference type="PANTHER" id="PTHR24416">
    <property type="entry name" value="TYROSINE-PROTEIN KINASE RECEPTOR"/>
    <property type="match status" value="1"/>
</dbReference>
<protein>
    <recommendedName>
        <fullName evidence="4">Protein kinase domain-containing protein</fullName>
    </recommendedName>
</protein>
<dbReference type="EMBL" id="CAJVCH010053254">
    <property type="protein sequence ID" value="CAG7718410.1"/>
    <property type="molecule type" value="Genomic_DNA"/>
</dbReference>
<dbReference type="Pfam" id="PF07714">
    <property type="entry name" value="PK_Tyr_Ser-Thr"/>
    <property type="match status" value="1"/>
</dbReference>
<dbReference type="Proteomes" id="UP000708208">
    <property type="component" value="Unassembled WGS sequence"/>
</dbReference>
<keyword evidence="3" id="KW-0547">Nucleotide-binding</keyword>
<dbReference type="InterPro" id="IPR001245">
    <property type="entry name" value="Ser-Thr/Tyr_kinase_cat_dom"/>
</dbReference>
<evidence type="ECO:0000313" key="5">
    <source>
        <dbReference type="EMBL" id="CAG7718410.1"/>
    </source>
</evidence>
<dbReference type="InterPro" id="IPR008266">
    <property type="entry name" value="Tyr_kinase_AS"/>
</dbReference>
<feature type="binding site" evidence="3">
    <location>
        <position position="98"/>
    </location>
    <ligand>
        <name>ATP</name>
        <dbReference type="ChEBI" id="CHEBI:30616"/>
    </ligand>
</feature>
<reference evidence="5" key="1">
    <citation type="submission" date="2021-06" db="EMBL/GenBank/DDBJ databases">
        <authorList>
            <person name="Hodson N. C."/>
            <person name="Mongue J. A."/>
            <person name="Jaron S. K."/>
        </authorList>
    </citation>
    <scope>NUCLEOTIDE SEQUENCE</scope>
</reference>
<sequence length="364" mass="41548">MIVTVITVAALVLVFSRTFTIIWNGNINGLTHEEIAEFMNGDKNIRSVAGSGYAHSQPFNTKHEVTKNRFTIGKKVLGLGEFGVVLQGTIDGETVAVKTVKAGAGKQHLHYLLSEIKILSYLGSHENLVELRGAYTKQLISGFAYIFLEYCALGNLEDYLRKSIMHCRQRNQGYVKFHQVEKKLITLKDLFDWSIQIAAAMEYLSEKKVIHGDLAARNVLLSNDGVAKVTDFGLSRRRNYEYVKCVSKKSETDGPQPWRWVAIEFFHYGPFHLSLATDVWSYGVLLWEIFSLGKLPYPQYNYNEDFVKALENGIRLHRPEYASDLLYENIMTPCWNEDPTKRPMFCNISLKLKELQVKEGFDRG</sequence>
<gene>
    <name evidence="5" type="ORF">AFUS01_LOCUS7802</name>
</gene>
<dbReference type="PROSITE" id="PS00107">
    <property type="entry name" value="PROTEIN_KINASE_ATP"/>
    <property type="match status" value="1"/>
</dbReference>
<keyword evidence="6" id="KW-1185">Reference proteome</keyword>
<keyword evidence="3" id="KW-0067">ATP-binding</keyword>
<accession>A0A8J2NXU1</accession>
<name>A0A8J2NXU1_9HEXA</name>
<evidence type="ECO:0000256" key="3">
    <source>
        <dbReference type="PROSITE-ProRule" id="PRU10141"/>
    </source>
</evidence>
<comment type="subcellular location">
    <subcellularLocation>
        <location evidence="1">Membrane</location>
        <topology evidence="1">Single-pass membrane protein</topology>
    </subcellularLocation>
</comment>
<evidence type="ECO:0000256" key="2">
    <source>
        <dbReference type="ARBA" id="ARBA00051243"/>
    </source>
</evidence>
<dbReference type="GO" id="GO:0005886">
    <property type="term" value="C:plasma membrane"/>
    <property type="evidence" value="ECO:0007669"/>
    <property type="project" value="TreeGrafter"/>
</dbReference>
<dbReference type="OrthoDB" id="7789554at2759"/>
<dbReference type="GO" id="GO:0007169">
    <property type="term" value="P:cell surface receptor protein tyrosine kinase signaling pathway"/>
    <property type="evidence" value="ECO:0007669"/>
    <property type="project" value="TreeGrafter"/>
</dbReference>
<dbReference type="PROSITE" id="PS00109">
    <property type="entry name" value="PROTEIN_KINASE_TYR"/>
    <property type="match status" value="1"/>
</dbReference>
<evidence type="ECO:0000256" key="1">
    <source>
        <dbReference type="ARBA" id="ARBA00004167"/>
    </source>
</evidence>
<evidence type="ECO:0000259" key="4">
    <source>
        <dbReference type="PROSITE" id="PS50011"/>
    </source>
</evidence>
<comment type="catalytic activity">
    <reaction evidence="2">
        <text>L-tyrosyl-[protein] + ATP = O-phospho-L-tyrosyl-[protein] + ADP + H(+)</text>
        <dbReference type="Rhea" id="RHEA:10596"/>
        <dbReference type="Rhea" id="RHEA-COMP:10136"/>
        <dbReference type="Rhea" id="RHEA-COMP:20101"/>
        <dbReference type="ChEBI" id="CHEBI:15378"/>
        <dbReference type="ChEBI" id="CHEBI:30616"/>
        <dbReference type="ChEBI" id="CHEBI:46858"/>
        <dbReference type="ChEBI" id="CHEBI:61978"/>
        <dbReference type="ChEBI" id="CHEBI:456216"/>
        <dbReference type="EC" id="2.7.10.1"/>
    </reaction>
</comment>
<evidence type="ECO:0000313" key="6">
    <source>
        <dbReference type="Proteomes" id="UP000708208"/>
    </source>
</evidence>
<dbReference type="InterPro" id="IPR017441">
    <property type="entry name" value="Protein_kinase_ATP_BS"/>
</dbReference>
<dbReference type="CDD" id="cd00192">
    <property type="entry name" value="PTKc"/>
    <property type="match status" value="1"/>
</dbReference>
<dbReference type="InterPro" id="IPR000719">
    <property type="entry name" value="Prot_kinase_dom"/>
</dbReference>
<feature type="domain" description="Protein kinase" evidence="4">
    <location>
        <begin position="71"/>
        <end position="355"/>
    </location>
</feature>
<dbReference type="GO" id="GO:0004714">
    <property type="term" value="F:transmembrane receptor protein tyrosine kinase activity"/>
    <property type="evidence" value="ECO:0007669"/>
    <property type="project" value="UniProtKB-EC"/>
</dbReference>
<proteinExistence type="predicted"/>